<dbReference type="AlphaFoldDB" id="A0A643J239"/>
<evidence type="ECO:0000313" key="1">
    <source>
        <dbReference type="EMBL" id="KAB0763223.1"/>
    </source>
</evidence>
<organism evidence="1">
    <name type="scientific">Pseudomonas aeruginosa</name>
    <dbReference type="NCBI Taxonomy" id="287"/>
    <lineage>
        <taxon>Bacteria</taxon>
        <taxon>Pseudomonadati</taxon>
        <taxon>Pseudomonadota</taxon>
        <taxon>Gammaproteobacteria</taxon>
        <taxon>Pseudomonadales</taxon>
        <taxon>Pseudomonadaceae</taxon>
        <taxon>Pseudomonas</taxon>
    </lineage>
</organism>
<reference evidence="1" key="1">
    <citation type="submission" date="2019-09" db="EMBL/GenBank/DDBJ databases">
        <title>Whole genome sequence analysis of bacterial isolates in patients.</title>
        <authorList>
            <person name="Jeong K.C."/>
        </authorList>
    </citation>
    <scope>NUCLEOTIDE SEQUENCE</scope>
    <source>
        <strain evidence="1">KCJ3K105</strain>
    </source>
</reference>
<comment type="caution">
    <text evidence="1">The sequence shown here is derived from an EMBL/GenBank/DDBJ whole genome shotgun (WGS) entry which is preliminary data.</text>
</comment>
<gene>
    <name evidence="1" type="ORF">F7O97_16970</name>
</gene>
<accession>A0A643J239</accession>
<proteinExistence type="predicted"/>
<name>A0A643J239_PSEAI</name>
<dbReference type="RefSeq" id="WP_126623089.1">
    <property type="nucleotide sequence ID" value="NZ_JACYEF010000038.1"/>
</dbReference>
<protein>
    <submittedName>
        <fullName evidence="1">Uncharacterized protein</fullName>
    </submittedName>
</protein>
<dbReference type="EMBL" id="VZIV01000033">
    <property type="protein sequence ID" value="KAB0763223.1"/>
    <property type="molecule type" value="Genomic_DNA"/>
</dbReference>
<sequence>MQFKLKTLQLLAFLSISQAATAEIYWYGVGTEDKKIKTPSELCNYYAEQRKRDSYERPGAGGQIAITEIRTKYVSSKTRDCRFDYIYISGPSAGTENYGKLRLYRRGDCSPLDTYSHATGAKKGEKKGDIFIFPTLILTSVYISHSHCIPLPILLTLNHVKRIVQ</sequence>